<sequence length="316" mass="32308">MSGAAARRRLRSFTNAACAALVAGVCSRPAPSFATPPGFAFLEIPGGARASAMGGAYASIATGAEAAFWNPAGLEATRGTEITASHSELYQKLRDEQFAVAGRWFGCGVSGSVRALYSEPIEQRDEIGNLTGSFGGHDLEFALGVGGSVAPGLKAGGSASLLRERIANKAVGTYAFGAGMTYEPASWPGVRVSLSAQNLGPSATYDIDGEPGAPVKLPTGVQGGVSYRLALGGGYRMIGALESRMTRGRSGLAMLGGELAGAMGAAVRLGFRLDDSNATFGVGAGYATGVMRFDYAYVPSGLDLGDTHRLSLSAQF</sequence>
<accession>A0A538T1Z2</accession>
<reference evidence="2 3" key="1">
    <citation type="journal article" date="2019" name="Nat. Microbiol.">
        <title>Mediterranean grassland soil C-N compound turnover is dependent on rainfall and depth, and is mediated by genomically divergent microorganisms.</title>
        <authorList>
            <person name="Diamond S."/>
            <person name="Andeer P.F."/>
            <person name="Li Z."/>
            <person name="Crits-Christoph A."/>
            <person name="Burstein D."/>
            <person name="Anantharaman K."/>
            <person name="Lane K.R."/>
            <person name="Thomas B.C."/>
            <person name="Pan C."/>
            <person name="Northen T.R."/>
            <person name="Banfield J.F."/>
        </authorList>
    </citation>
    <scope>NUCLEOTIDE SEQUENCE [LARGE SCALE GENOMIC DNA]</scope>
    <source>
        <strain evidence="2">WS_2</strain>
    </source>
</reference>
<dbReference type="AlphaFoldDB" id="A0A538T1Z2"/>
<proteinExistence type="predicted"/>
<keyword evidence="1" id="KW-0732">Signal</keyword>
<gene>
    <name evidence="2" type="ORF">E6K72_03495</name>
</gene>
<dbReference type="EMBL" id="VBOS01000114">
    <property type="protein sequence ID" value="TMQ57648.1"/>
    <property type="molecule type" value="Genomic_DNA"/>
</dbReference>
<feature type="signal peptide" evidence="1">
    <location>
        <begin position="1"/>
        <end position="34"/>
    </location>
</feature>
<comment type="caution">
    <text evidence="2">The sequence shown here is derived from an EMBL/GenBank/DDBJ whole genome shotgun (WGS) entry which is preliminary data.</text>
</comment>
<evidence type="ECO:0000313" key="3">
    <source>
        <dbReference type="Proteomes" id="UP000317716"/>
    </source>
</evidence>
<dbReference type="Gene3D" id="2.40.160.60">
    <property type="entry name" value="Outer membrane protein transport protein (OMPP1/FadL/TodX)"/>
    <property type="match status" value="1"/>
</dbReference>
<dbReference type="NCBIfam" id="NF033709">
    <property type="entry name" value="PorV_fam"/>
    <property type="match status" value="1"/>
</dbReference>
<dbReference type="Proteomes" id="UP000317716">
    <property type="component" value="Unassembled WGS sequence"/>
</dbReference>
<protein>
    <submittedName>
        <fullName evidence="2">PorV/PorQ family protein</fullName>
    </submittedName>
</protein>
<name>A0A538T1Z2_UNCEI</name>
<evidence type="ECO:0000256" key="1">
    <source>
        <dbReference type="SAM" id="SignalP"/>
    </source>
</evidence>
<organism evidence="2 3">
    <name type="scientific">Eiseniibacteriota bacterium</name>
    <dbReference type="NCBI Taxonomy" id="2212470"/>
    <lineage>
        <taxon>Bacteria</taxon>
        <taxon>Candidatus Eiseniibacteriota</taxon>
    </lineage>
</organism>
<evidence type="ECO:0000313" key="2">
    <source>
        <dbReference type="EMBL" id="TMQ57648.1"/>
    </source>
</evidence>
<feature type="chain" id="PRO_5021767188" evidence="1">
    <location>
        <begin position="35"/>
        <end position="316"/>
    </location>
</feature>
<dbReference type="SUPFAM" id="SSF56935">
    <property type="entry name" value="Porins"/>
    <property type="match status" value="1"/>
</dbReference>